<dbReference type="InterPro" id="IPR000014">
    <property type="entry name" value="PAS"/>
</dbReference>
<dbReference type="PROSITE" id="PS50113">
    <property type="entry name" value="PAC"/>
    <property type="match status" value="1"/>
</dbReference>
<dbReference type="PATRIC" id="fig|1227496.3.peg.1896"/>
<dbReference type="RefSeq" id="WP_006430949.1">
    <property type="nucleotide sequence ID" value="NZ_AOID01000027.1"/>
</dbReference>
<dbReference type="Pfam" id="PF02518">
    <property type="entry name" value="HATPase_c"/>
    <property type="match status" value="1"/>
</dbReference>
<sequence length="348" mass="38010">MSEHAEVGLPAEYDRLAVGMMLYDPSTGKVRDANAELESLFGYATDELRTLTADEYSANTYSVSGAELVDRIRATATGNPQQFKWRVKRADGELIWVRFHLSRRRSGGRPSVLAEVHDITDYYTASRRLGLFSRILRHNLRNEGNVIAGHARQIETAAETESVRETARTIRAAATDLGAITESVREIERATTTDEYPSYRNAADAVGLVADEFRAEYPSAEITVDERSPMGIRADSGFTDALAHAVENAIVHNDDPNPRVEITIDSSPNTGRVEIRIADSARPIPAVETDAIDGFTEVTSTSHGSGVGLFVMKWCIEALGGELAFETGDDGNVVYFYLPPKEPPGSGA</sequence>
<dbReference type="InterPro" id="IPR013656">
    <property type="entry name" value="PAS_4"/>
</dbReference>
<evidence type="ECO:0000256" key="4">
    <source>
        <dbReference type="ARBA" id="ARBA00022777"/>
    </source>
</evidence>
<keyword evidence="5" id="KW-0472">Membrane</keyword>
<evidence type="ECO:0000256" key="1">
    <source>
        <dbReference type="ARBA" id="ARBA00000085"/>
    </source>
</evidence>
<reference evidence="8 9" key="1">
    <citation type="journal article" date="2014" name="PLoS Genet.">
        <title>Phylogenetically driven sequencing of extremely halophilic archaea reveals strategies for static and dynamic osmo-response.</title>
        <authorList>
            <person name="Becker E.A."/>
            <person name="Seitzer P.M."/>
            <person name="Tritt A."/>
            <person name="Larsen D."/>
            <person name="Krusor M."/>
            <person name="Yao A.I."/>
            <person name="Wu D."/>
            <person name="Madern D."/>
            <person name="Eisen J.A."/>
            <person name="Darling A.E."/>
            <person name="Facciotti M.T."/>
        </authorList>
    </citation>
    <scope>NUCLEOTIDE SEQUENCE [LARGE SCALE GENOMIC DNA]</scope>
    <source>
        <strain evidence="8 9">JCM 10478</strain>
    </source>
</reference>
<dbReference type="InterPro" id="IPR005467">
    <property type="entry name" value="His_kinase_dom"/>
</dbReference>
<dbReference type="OrthoDB" id="327291at2157"/>
<dbReference type="GO" id="GO:0007234">
    <property type="term" value="P:osmosensory signaling via phosphorelay pathway"/>
    <property type="evidence" value="ECO:0007669"/>
    <property type="project" value="TreeGrafter"/>
</dbReference>
<dbReference type="AlphaFoldDB" id="L9Y4E9"/>
<dbReference type="InterPro" id="IPR003594">
    <property type="entry name" value="HATPase_dom"/>
</dbReference>
<dbReference type="CDD" id="cd16936">
    <property type="entry name" value="HATPase_RsbW-like"/>
    <property type="match status" value="1"/>
</dbReference>
<dbReference type="GO" id="GO:0016020">
    <property type="term" value="C:membrane"/>
    <property type="evidence" value="ECO:0007669"/>
    <property type="project" value="UniProtKB-SubCell"/>
</dbReference>
<dbReference type="Pfam" id="PF08448">
    <property type="entry name" value="PAS_4"/>
    <property type="match status" value="1"/>
</dbReference>
<organism evidence="8 9">
    <name type="scientific">Natrinema versiforme JCM 10478</name>
    <dbReference type="NCBI Taxonomy" id="1227496"/>
    <lineage>
        <taxon>Archaea</taxon>
        <taxon>Methanobacteriati</taxon>
        <taxon>Methanobacteriota</taxon>
        <taxon>Stenosarchaea group</taxon>
        <taxon>Halobacteria</taxon>
        <taxon>Halobacteriales</taxon>
        <taxon>Natrialbaceae</taxon>
        <taxon>Natrinema</taxon>
    </lineage>
</organism>
<feature type="domain" description="PAC" evidence="7">
    <location>
        <begin position="81"/>
        <end position="131"/>
    </location>
</feature>
<dbReference type="SUPFAM" id="SSF55874">
    <property type="entry name" value="ATPase domain of HSP90 chaperone/DNA topoisomerase II/histidine kinase"/>
    <property type="match status" value="1"/>
</dbReference>
<dbReference type="Gene3D" id="3.30.450.20">
    <property type="entry name" value="PAS domain"/>
    <property type="match status" value="1"/>
</dbReference>
<protein>
    <recommendedName>
        <fullName evidence="2">histidine kinase</fullName>
        <ecNumber evidence="2">2.7.13.3</ecNumber>
    </recommendedName>
</protein>
<gene>
    <name evidence="8" type="ORF">C489_09416</name>
</gene>
<dbReference type="PANTHER" id="PTHR42878">
    <property type="entry name" value="TWO-COMPONENT HISTIDINE KINASE"/>
    <property type="match status" value="1"/>
</dbReference>
<dbReference type="PROSITE" id="PS50109">
    <property type="entry name" value="HIS_KIN"/>
    <property type="match status" value="1"/>
</dbReference>
<dbReference type="Gene3D" id="3.30.565.10">
    <property type="entry name" value="Histidine kinase-like ATPase, C-terminal domain"/>
    <property type="match status" value="1"/>
</dbReference>
<dbReference type="InterPro" id="IPR036890">
    <property type="entry name" value="HATPase_C_sf"/>
</dbReference>
<dbReference type="InterPro" id="IPR050351">
    <property type="entry name" value="BphY/WalK/GraS-like"/>
</dbReference>
<evidence type="ECO:0000313" key="8">
    <source>
        <dbReference type="EMBL" id="ELY67768.1"/>
    </source>
</evidence>
<keyword evidence="9" id="KW-1185">Reference proteome</keyword>
<dbReference type="SMART" id="SM00387">
    <property type="entry name" value="HATPase_c"/>
    <property type="match status" value="1"/>
</dbReference>
<dbReference type="GO" id="GO:0000156">
    <property type="term" value="F:phosphorelay response regulator activity"/>
    <property type="evidence" value="ECO:0007669"/>
    <property type="project" value="TreeGrafter"/>
</dbReference>
<dbReference type="EC" id="2.7.13.3" evidence="2"/>
<keyword evidence="4 8" id="KW-0418">Kinase</keyword>
<dbReference type="NCBIfam" id="TIGR00229">
    <property type="entry name" value="sensory_box"/>
    <property type="match status" value="1"/>
</dbReference>
<accession>L9Y4E9</accession>
<proteinExistence type="predicted"/>
<dbReference type="GO" id="GO:0030295">
    <property type="term" value="F:protein kinase activator activity"/>
    <property type="evidence" value="ECO:0007669"/>
    <property type="project" value="TreeGrafter"/>
</dbReference>
<keyword evidence="3" id="KW-0808">Transferase</keyword>
<dbReference type="GO" id="GO:0004673">
    <property type="term" value="F:protein histidine kinase activity"/>
    <property type="evidence" value="ECO:0007669"/>
    <property type="project" value="UniProtKB-EC"/>
</dbReference>
<evidence type="ECO:0000313" key="9">
    <source>
        <dbReference type="Proteomes" id="UP000011632"/>
    </source>
</evidence>
<dbReference type="InterPro" id="IPR035965">
    <property type="entry name" value="PAS-like_dom_sf"/>
</dbReference>
<dbReference type="EMBL" id="AOID01000027">
    <property type="protein sequence ID" value="ELY67768.1"/>
    <property type="molecule type" value="Genomic_DNA"/>
</dbReference>
<comment type="catalytic activity">
    <reaction evidence="1">
        <text>ATP + protein L-histidine = ADP + protein N-phospho-L-histidine.</text>
        <dbReference type="EC" id="2.7.13.3"/>
    </reaction>
</comment>
<dbReference type="STRING" id="1227496.C489_09416"/>
<dbReference type="PANTHER" id="PTHR42878:SF14">
    <property type="entry name" value="OSMOLARITY TWO-COMPONENT SYSTEM PROTEIN SSK1"/>
    <property type="match status" value="1"/>
</dbReference>
<dbReference type="Proteomes" id="UP000011632">
    <property type="component" value="Unassembled WGS sequence"/>
</dbReference>
<evidence type="ECO:0000256" key="2">
    <source>
        <dbReference type="ARBA" id="ARBA00012438"/>
    </source>
</evidence>
<evidence type="ECO:0000259" key="7">
    <source>
        <dbReference type="PROSITE" id="PS50113"/>
    </source>
</evidence>
<dbReference type="SUPFAM" id="SSF55785">
    <property type="entry name" value="PYP-like sensor domain (PAS domain)"/>
    <property type="match status" value="1"/>
</dbReference>
<evidence type="ECO:0000256" key="5">
    <source>
        <dbReference type="ARBA" id="ARBA00023136"/>
    </source>
</evidence>
<dbReference type="InterPro" id="IPR000700">
    <property type="entry name" value="PAS-assoc_C"/>
</dbReference>
<name>L9Y4E9_9EURY</name>
<evidence type="ECO:0000259" key="6">
    <source>
        <dbReference type="PROSITE" id="PS50109"/>
    </source>
</evidence>
<feature type="domain" description="Histidine kinase" evidence="6">
    <location>
        <begin position="135"/>
        <end position="342"/>
    </location>
</feature>
<dbReference type="CDD" id="cd00130">
    <property type="entry name" value="PAS"/>
    <property type="match status" value="1"/>
</dbReference>
<comment type="caution">
    <text evidence="8">The sequence shown here is derived from an EMBL/GenBank/DDBJ whole genome shotgun (WGS) entry which is preliminary data.</text>
</comment>
<evidence type="ECO:0000256" key="3">
    <source>
        <dbReference type="ARBA" id="ARBA00022679"/>
    </source>
</evidence>